<name>A0A6B9STV5_9CAUD</name>
<evidence type="ECO:0000313" key="1">
    <source>
        <dbReference type="EMBL" id="QHJ74241.1"/>
    </source>
</evidence>
<organism evidence="1 2">
    <name type="scientific">Vibrio phage VH1_2019</name>
    <dbReference type="NCBI Taxonomy" id="2686307"/>
    <lineage>
        <taxon>Viruses</taxon>
        <taxon>Duplodnaviria</taxon>
        <taxon>Heunggongvirae</taxon>
        <taxon>Uroviricota</taxon>
        <taxon>Caudoviricetes</taxon>
        <taxon>Pantevenvirales</taxon>
        <taxon>Straboviridae</taxon>
        <taxon>Schizotequatrovirus</taxon>
        <taxon>Schizotequatrovirus KVP40</taxon>
    </lineage>
</organism>
<accession>A0A6B9STV5</accession>
<evidence type="ECO:0000313" key="2">
    <source>
        <dbReference type="Proteomes" id="UP000464957"/>
    </source>
</evidence>
<sequence length="293" mass="33488">MIIFEDINPLCEAFDRPAPYKWDSMYNEARFTVGNVQYVAFIKDNDTARGLSLYVAFQRRDNATGQWTHSLAKGSPKDAMTVLSTILAATFDKASKVEPNEITFSAFRDADDEDANKRFRLYKRMAERYAKQMNYTVHITGNSFTLTNNNPPKIRRLHNDGIHKEDGLTYVNFPACNAFTWAKIFWLDNDGDYIKLTLPHGRIHIVKKSSDVIEIEAITPKGRFDNLDSDEIWMSMLSDIKVKARGGSTFTISEKGAILDAGDMILCEQGTFYYLSSEDDFKEIWGYEIDSIE</sequence>
<proteinExistence type="predicted"/>
<reference evidence="1 2" key="1">
    <citation type="submission" date="2019-12" db="EMBL/GenBank/DDBJ databases">
        <authorList>
            <person name="Harris M."/>
            <person name="Ho T.C."/>
            <person name="Fruchtman H."/>
            <person name="Garin M."/>
            <person name="Kubatin V."/>
            <person name="Lu T."/>
            <person name="Xue L."/>
            <person name="Marr M.T."/>
        </authorList>
    </citation>
    <scope>NUCLEOTIDE SEQUENCE [LARGE SCALE GENOMIC DNA]</scope>
</reference>
<dbReference type="Proteomes" id="UP000464957">
    <property type="component" value="Segment"/>
</dbReference>
<protein>
    <submittedName>
        <fullName evidence="1">Uncharacterized protein</fullName>
    </submittedName>
</protein>
<gene>
    <name evidence="1" type="ORF">VH12019_00322</name>
</gene>
<dbReference type="EMBL" id="MN794232">
    <property type="protein sequence ID" value="QHJ74241.1"/>
    <property type="molecule type" value="Genomic_DNA"/>
</dbReference>